<keyword evidence="3" id="KW-0288">FMN</keyword>
<evidence type="ECO:0000256" key="3">
    <source>
        <dbReference type="ARBA" id="ARBA00022643"/>
    </source>
</evidence>
<dbReference type="AlphaFoldDB" id="A0AAC8W0Y4"/>
<dbReference type="InterPro" id="IPR044152">
    <property type="entry name" value="YqjM-like"/>
</dbReference>
<reference evidence="7 8" key="2">
    <citation type="journal article" date="2016" name="Genome Announc.">
        <title>Complete Genome Sequence of a Strain of Azospirillum thiophilum Isolated from a Sulfide Spring.</title>
        <authorList>
            <person name="Fomenkov A."/>
            <person name="Vincze T."/>
            <person name="Grabovich M."/>
            <person name="Anton B.P."/>
            <person name="Dubinina G."/>
            <person name="Orlova M."/>
            <person name="Belousova E."/>
            <person name="Roberts R.J."/>
        </authorList>
    </citation>
    <scope>NUCLEOTIDE SEQUENCE [LARGE SCALE GENOMIC DNA]</scope>
    <source>
        <strain evidence="7 8">BV-S</strain>
    </source>
</reference>
<evidence type="ECO:0000256" key="5">
    <source>
        <dbReference type="ARBA" id="ARBA00023002"/>
    </source>
</evidence>
<dbReference type="GO" id="GO:0003959">
    <property type="term" value="F:NADPH dehydrogenase activity"/>
    <property type="evidence" value="ECO:0007669"/>
    <property type="project" value="InterPro"/>
</dbReference>
<dbReference type="Pfam" id="PF00724">
    <property type="entry name" value="Oxidored_FMN"/>
    <property type="match status" value="1"/>
</dbReference>
<protein>
    <submittedName>
        <fullName evidence="7">NADH:flavin oxidoreductase</fullName>
    </submittedName>
</protein>
<dbReference type="InterPro" id="IPR013785">
    <property type="entry name" value="Aldolase_TIM"/>
</dbReference>
<dbReference type="SUPFAM" id="SSF51395">
    <property type="entry name" value="FMN-linked oxidoreductases"/>
    <property type="match status" value="1"/>
</dbReference>
<evidence type="ECO:0000313" key="8">
    <source>
        <dbReference type="Proteomes" id="UP000069935"/>
    </source>
</evidence>
<proteinExistence type="predicted"/>
<name>A0AAC8W0Y4_9PROT</name>
<keyword evidence="4" id="KW-0521">NADP</keyword>
<dbReference type="PANTHER" id="PTHR43303">
    <property type="entry name" value="NADPH DEHYDROGENASE C23G7.10C-RELATED"/>
    <property type="match status" value="1"/>
</dbReference>
<evidence type="ECO:0000313" key="7">
    <source>
        <dbReference type="EMBL" id="ALG73129.1"/>
    </source>
</evidence>
<keyword evidence="5" id="KW-0560">Oxidoreductase</keyword>
<reference evidence="8" key="1">
    <citation type="submission" date="2015-08" db="EMBL/GenBank/DDBJ databases">
        <title>Complete Genome Sequence of Azospirillum thiophilum BV-S.</title>
        <authorList>
            <person name="Fomenkov A."/>
            <person name="Vincze T."/>
            <person name="Grabovich M."/>
            <person name="Dubinina G."/>
            <person name="Orlova M."/>
            <person name="Belousova E."/>
            <person name="Roberts R.J."/>
        </authorList>
    </citation>
    <scope>NUCLEOTIDE SEQUENCE [LARGE SCALE GENOMIC DNA]</scope>
    <source>
        <strain evidence="8">BV-S</strain>
    </source>
</reference>
<gene>
    <name evidence="7" type="ORF">AL072_16260</name>
</gene>
<organism evidence="7 8">
    <name type="scientific">Azospirillum thiophilum</name>
    <dbReference type="NCBI Taxonomy" id="528244"/>
    <lineage>
        <taxon>Bacteria</taxon>
        <taxon>Pseudomonadati</taxon>
        <taxon>Pseudomonadota</taxon>
        <taxon>Alphaproteobacteria</taxon>
        <taxon>Rhodospirillales</taxon>
        <taxon>Azospirillaceae</taxon>
        <taxon>Azospirillum</taxon>
    </lineage>
</organism>
<keyword evidence="8" id="KW-1185">Reference proteome</keyword>
<evidence type="ECO:0000259" key="6">
    <source>
        <dbReference type="Pfam" id="PF00724"/>
    </source>
</evidence>
<dbReference type="Proteomes" id="UP000069935">
    <property type="component" value="Chromosome 2"/>
</dbReference>
<comment type="cofactor">
    <cofactor evidence="1">
        <name>FMN</name>
        <dbReference type="ChEBI" id="CHEBI:58210"/>
    </cofactor>
</comment>
<evidence type="ECO:0000256" key="1">
    <source>
        <dbReference type="ARBA" id="ARBA00001917"/>
    </source>
</evidence>
<evidence type="ECO:0000256" key="4">
    <source>
        <dbReference type="ARBA" id="ARBA00022857"/>
    </source>
</evidence>
<sequence>MGQSALFTPYTMRGVTLKNRIVVAPMWQYCGVDGFPTDWHLMNLGRFAAGGAGLVFQEGTTVERRGCGTVGDLGLWDDRFVEPLRRIAGFVKSCGAVPGIQLMHAGRKARQRFPWDGRGTLPRSPEIADWDAWDVVAPSAIPQGDGYPMPREMTRRDIDDCVEAWGTAAARADRAGYEVMELHAAHGYLIHEFLSPASNRRTDGYGGSFENRIRFAVEVVERVRASWPEHKPLVMRVSTEDDGGWEVEDSVALARILKPRGVDAFDCSSGGISGASPIETRISLAYGYQVGFAERVRREADLPTMAVGLIIHADQAEAIVRDGRADLVAIARELLHNPNWPIDAAQKLGIDPGFTLAPVQHGHFLHRRSLSGFTGSLSTWSAGLTADTTLS</sequence>
<keyword evidence="2" id="KW-0285">Flavoprotein</keyword>
<evidence type="ECO:0000256" key="2">
    <source>
        <dbReference type="ARBA" id="ARBA00022630"/>
    </source>
</evidence>
<dbReference type="EMBL" id="CP012402">
    <property type="protein sequence ID" value="ALG73129.1"/>
    <property type="molecule type" value="Genomic_DNA"/>
</dbReference>
<dbReference type="CDD" id="cd02932">
    <property type="entry name" value="OYE_YqiM_FMN"/>
    <property type="match status" value="1"/>
</dbReference>
<dbReference type="InterPro" id="IPR001155">
    <property type="entry name" value="OxRdtase_FMN_N"/>
</dbReference>
<dbReference type="Gene3D" id="3.20.20.70">
    <property type="entry name" value="Aldolase class I"/>
    <property type="match status" value="1"/>
</dbReference>
<dbReference type="PANTHER" id="PTHR43303:SF4">
    <property type="entry name" value="NADPH DEHYDROGENASE C23G7.10C-RELATED"/>
    <property type="match status" value="1"/>
</dbReference>
<feature type="domain" description="NADH:flavin oxidoreductase/NADH oxidase N-terminal" evidence="6">
    <location>
        <begin position="6"/>
        <end position="347"/>
    </location>
</feature>
<dbReference type="KEGG" id="ati:AL072_16260"/>
<accession>A0AAC8W0Y4</accession>
<dbReference type="GO" id="GO:0010181">
    <property type="term" value="F:FMN binding"/>
    <property type="evidence" value="ECO:0007669"/>
    <property type="project" value="InterPro"/>
</dbReference>
<dbReference type="GO" id="GO:0050661">
    <property type="term" value="F:NADP binding"/>
    <property type="evidence" value="ECO:0007669"/>
    <property type="project" value="InterPro"/>
</dbReference>